<dbReference type="AlphaFoldDB" id="A0A327WQU4"/>
<dbReference type="OrthoDB" id="949867at2"/>
<evidence type="ECO:0000313" key="1">
    <source>
        <dbReference type="EMBL" id="RAJ90839.1"/>
    </source>
</evidence>
<accession>A0A327WQU4</accession>
<evidence type="ECO:0000313" key="2">
    <source>
        <dbReference type="Proteomes" id="UP000248790"/>
    </source>
</evidence>
<keyword evidence="2" id="KW-1185">Reference proteome</keyword>
<protein>
    <submittedName>
        <fullName evidence="1">Uncharacterized protein</fullName>
    </submittedName>
</protein>
<sequence length="141" mass="15603">MITSDSAGTTTQFQLRGTLHEGAHKGKTVYLDFLIGQLHITAPGQLLALKGRTFVLDGKQNYAVLEDYDGAYSQNNRMITRYTGGMGELQIKYVRELTHMTVNASGYSYHPCIISGSFTTTIPAGSTQLEILQGRFDFIYP</sequence>
<dbReference type="EMBL" id="QLMC01000012">
    <property type="protein sequence ID" value="RAJ90839.1"/>
    <property type="molecule type" value="Genomic_DNA"/>
</dbReference>
<proteinExistence type="predicted"/>
<name>A0A327WQU4_LARAB</name>
<organism evidence="1 2">
    <name type="scientific">Larkinella arboricola</name>
    <dbReference type="NCBI Taxonomy" id="643671"/>
    <lineage>
        <taxon>Bacteria</taxon>
        <taxon>Pseudomonadati</taxon>
        <taxon>Bacteroidota</taxon>
        <taxon>Cytophagia</taxon>
        <taxon>Cytophagales</taxon>
        <taxon>Spirosomataceae</taxon>
        <taxon>Larkinella</taxon>
    </lineage>
</organism>
<dbReference type="Proteomes" id="UP000248790">
    <property type="component" value="Unassembled WGS sequence"/>
</dbReference>
<reference evidence="1 2" key="1">
    <citation type="submission" date="2018-06" db="EMBL/GenBank/DDBJ databases">
        <title>Genomic Encyclopedia of Archaeal and Bacterial Type Strains, Phase II (KMG-II): from individual species to whole genera.</title>
        <authorList>
            <person name="Goeker M."/>
        </authorList>
    </citation>
    <scope>NUCLEOTIDE SEQUENCE [LARGE SCALE GENOMIC DNA]</scope>
    <source>
        <strain evidence="1 2">DSM 21851</strain>
    </source>
</reference>
<dbReference type="RefSeq" id="WP_111631472.1">
    <property type="nucleotide sequence ID" value="NZ_QLMC01000012.1"/>
</dbReference>
<comment type="caution">
    <text evidence="1">The sequence shown here is derived from an EMBL/GenBank/DDBJ whole genome shotgun (WGS) entry which is preliminary data.</text>
</comment>
<gene>
    <name evidence="1" type="ORF">LX87_05468</name>
</gene>